<dbReference type="AlphaFoldDB" id="C8PTF3"/>
<dbReference type="Proteomes" id="UP000004509">
    <property type="component" value="Unassembled WGS sequence"/>
</dbReference>
<evidence type="ECO:0000313" key="3">
    <source>
        <dbReference type="Proteomes" id="UP000004509"/>
    </source>
</evidence>
<reference evidence="2 3" key="1">
    <citation type="submission" date="2009-07" db="EMBL/GenBank/DDBJ databases">
        <authorList>
            <person name="Madupu R."/>
            <person name="Sebastian Y."/>
            <person name="Durkin A.S."/>
            <person name="Torralba M."/>
            <person name="Methe B."/>
            <person name="Sutton G.G."/>
            <person name="Strausberg R.L."/>
            <person name="Nelson K.E."/>
        </authorList>
    </citation>
    <scope>NUCLEOTIDE SEQUENCE [LARGE SCALE GENOMIC DNA]</scope>
    <source>
        <strain evidence="2 3">ATCC 35580</strain>
    </source>
</reference>
<evidence type="ECO:0000256" key="1">
    <source>
        <dbReference type="SAM" id="MobiDB-lite"/>
    </source>
</evidence>
<protein>
    <submittedName>
        <fullName evidence="2">Uncharacterized protein</fullName>
    </submittedName>
</protein>
<dbReference type="STRING" id="596324.TREVI0001_0370"/>
<feature type="region of interest" description="Disordered" evidence="1">
    <location>
        <begin position="1"/>
        <end position="32"/>
    </location>
</feature>
<name>C8PTF3_9SPIR</name>
<proteinExistence type="predicted"/>
<comment type="caution">
    <text evidence="2">The sequence shown here is derived from an EMBL/GenBank/DDBJ whole genome shotgun (WGS) entry which is preliminary data.</text>
</comment>
<gene>
    <name evidence="2" type="ORF">TREVI0001_0370</name>
</gene>
<sequence length="53" mass="6022">MLSEDAAGSKQKQVCKANLQPQNEHGGSFWGEDVRGLRRNEFRRGDVEKVTNF</sequence>
<evidence type="ECO:0000313" key="2">
    <source>
        <dbReference type="EMBL" id="EEV19298.1"/>
    </source>
</evidence>
<organism evidence="2 3">
    <name type="scientific">Treponema vincentii ATCC 35580</name>
    <dbReference type="NCBI Taxonomy" id="596324"/>
    <lineage>
        <taxon>Bacteria</taxon>
        <taxon>Pseudomonadati</taxon>
        <taxon>Spirochaetota</taxon>
        <taxon>Spirochaetia</taxon>
        <taxon>Spirochaetales</taxon>
        <taxon>Treponemataceae</taxon>
        <taxon>Treponema</taxon>
    </lineage>
</organism>
<dbReference type="EMBL" id="ACYH01000066">
    <property type="protein sequence ID" value="EEV19298.1"/>
    <property type="molecule type" value="Genomic_DNA"/>
</dbReference>
<accession>C8PTF3</accession>